<sequence length="180" mass="20917">MSERGKIARSRKIAKTYKERRSKLWPELTDSDFWSKDNKGFVCVPRSMPILMLIMDHFSPNKPVSKTYFSLWARCFDEMIVRVDNQVVLATEAGFSGERKVTTWKSRILKLEELGFIKSKEAFDGNLIVLLNPFKVALELFEKDKSQALILLKDALETRVLEVNSKDLINLEQVEEQEEE</sequence>
<gene>
    <name evidence="1" type="ORF">ABR2091_0719</name>
    <name evidence="2" type="ORF">GSE42_04125</name>
</gene>
<protein>
    <submittedName>
        <fullName evidence="2">Uncharacterized protein</fullName>
    </submittedName>
</protein>
<dbReference type="AlphaFoldDB" id="A0A505MKJ6"/>
<reference evidence="1 3" key="1">
    <citation type="submission" date="2015-12" db="EMBL/GenBank/DDBJ databases">
        <authorList>
            <person name="Wibberg D."/>
        </authorList>
    </citation>
    <scope>NUCLEOTIDE SEQUENCE [LARGE SCALE GENOMIC DNA]</scope>
    <source>
        <strain evidence="1">R2091</strain>
    </source>
</reference>
<dbReference type="RefSeq" id="WP_031966868.1">
    <property type="nucleotide sequence ID" value="NZ_CAUYZO010000009.1"/>
</dbReference>
<dbReference type="EMBL" id="WWCH01000001">
    <property type="protein sequence ID" value="MYM77117.1"/>
    <property type="molecule type" value="Genomic_DNA"/>
</dbReference>
<dbReference type="Proteomes" id="UP000066661">
    <property type="component" value="Chromosome I"/>
</dbReference>
<dbReference type="EMBL" id="LN997846">
    <property type="protein sequence ID" value="CUW34132.1"/>
    <property type="molecule type" value="Genomic_DNA"/>
</dbReference>
<evidence type="ECO:0000313" key="1">
    <source>
        <dbReference type="EMBL" id="CUW34132.1"/>
    </source>
</evidence>
<reference evidence="2 4" key="2">
    <citation type="journal article" date="2017" name="Ann. Clin. Microbiol. Antimicrob.">
        <title>New eight genes identified at the clinical multidrug-resistant Acinetobacter baumannii DMS06669 strain in a Vietnam hospital.</title>
        <authorList>
            <person name="Si-Tuan N."/>
            <person name="Ngoc H.M."/>
            <person name="Hang P.T.T."/>
            <person name="Nguyen C."/>
            <person name="Van P.H."/>
            <person name="Huong N.T."/>
        </authorList>
    </citation>
    <scope>NUCLEOTIDE SEQUENCE [LARGE SCALE GENOMIC DNA]</scope>
    <source>
        <strain evidence="2 4">DMS06669</strain>
    </source>
</reference>
<evidence type="ECO:0000313" key="2">
    <source>
        <dbReference type="EMBL" id="MYM77117.1"/>
    </source>
</evidence>
<organism evidence="2 4">
    <name type="scientific">Acinetobacter baumannii</name>
    <dbReference type="NCBI Taxonomy" id="470"/>
    <lineage>
        <taxon>Bacteria</taxon>
        <taxon>Pseudomonadati</taxon>
        <taxon>Pseudomonadota</taxon>
        <taxon>Gammaproteobacteria</taxon>
        <taxon>Moraxellales</taxon>
        <taxon>Moraxellaceae</taxon>
        <taxon>Acinetobacter</taxon>
        <taxon>Acinetobacter calcoaceticus/baumannii complex</taxon>
    </lineage>
</organism>
<evidence type="ECO:0000313" key="3">
    <source>
        <dbReference type="Proteomes" id="UP000066661"/>
    </source>
</evidence>
<dbReference type="Proteomes" id="UP000480763">
    <property type="component" value="Unassembled WGS sequence"/>
</dbReference>
<evidence type="ECO:0000313" key="4">
    <source>
        <dbReference type="Proteomes" id="UP000480763"/>
    </source>
</evidence>
<accession>A0A505MKJ6</accession>
<proteinExistence type="predicted"/>
<reference evidence="2" key="3">
    <citation type="submission" date="2019-12" db="EMBL/GenBank/DDBJ databases">
        <authorList>
            <person name="Nguyen S.-T."/>
        </authorList>
    </citation>
    <scope>NUCLEOTIDE SEQUENCE</scope>
    <source>
        <strain evidence="2">DMS06669</strain>
    </source>
</reference>
<name>A0A505MKJ6_ACIBA</name>